<dbReference type="InterPro" id="IPR025110">
    <property type="entry name" value="AMP-bd_C"/>
</dbReference>
<proteinExistence type="inferred from homology"/>
<evidence type="ECO:0000256" key="4">
    <source>
        <dbReference type="ARBA" id="ARBA00023098"/>
    </source>
</evidence>
<dbReference type="Pfam" id="PF23024">
    <property type="entry name" value="AMP-dom_DIP2-like"/>
    <property type="match status" value="1"/>
</dbReference>
<evidence type="ECO:0000259" key="7">
    <source>
        <dbReference type="Pfam" id="PF00550"/>
    </source>
</evidence>
<dbReference type="Gene3D" id="3.30.300.30">
    <property type="match status" value="1"/>
</dbReference>
<dbReference type="AlphaFoldDB" id="A0A7S1C448"/>
<feature type="compositionally biased region" description="Low complexity" evidence="5">
    <location>
        <begin position="639"/>
        <end position="663"/>
    </location>
</feature>
<dbReference type="Pfam" id="PF00550">
    <property type="entry name" value="PP-binding"/>
    <property type="match status" value="1"/>
</dbReference>
<evidence type="ECO:0000259" key="8">
    <source>
        <dbReference type="Pfam" id="PF23024"/>
    </source>
</evidence>
<dbReference type="PANTHER" id="PTHR22754">
    <property type="entry name" value="DISCO-INTERACTING PROTEIN 2 DIP2 -RELATED"/>
    <property type="match status" value="1"/>
</dbReference>
<protein>
    <recommendedName>
        <fullName evidence="10">Carrier domain-containing protein</fullName>
    </recommendedName>
</protein>
<accession>A0A7S1C448</accession>
<evidence type="ECO:0000256" key="3">
    <source>
        <dbReference type="ARBA" id="ARBA00022832"/>
    </source>
</evidence>
<dbReference type="Gene3D" id="3.40.50.12780">
    <property type="entry name" value="N-terminal domain of ligase-like"/>
    <property type="match status" value="1"/>
</dbReference>
<evidence type="ECO:0008006" key="10">
    <source>
        <dbReference type="Google" id="ProtNLM"/>
    </source>
</evidence>
<dbReference type="GO" id="GO:0016874">
    <property type="term" value="F:ligase activity"/>
    <property type="evidence" value="ECO:0007669"/>
    <property type="project" value="UniProtKB-KW"/>
</dbReference>
<organism evidence="9">
    <name type="scientific">Bicosoecida sp. CB-2014</name>
    <dbReference type="NCBI Taxonomy" id="1486930"/>
    <lineage>
        <taxon>Eukaryota</taxon>
        <taxon>Sar</taxon>
        <taxon>Stramenopiles</taxon>
        <taxon>Bigyra</taxon>
        <taxon>Opalozoa</taxon>
        <taxon>Bicosoecida</taxon>
    </lineage>
</organism>
<name>A0A7S1C448_9STRA</name>
<dbReference type="SUPFAM" id="SSF47336">
    <property type="entry name" value="ACP-like"/>
    <property type="match status" value="1"/>
</dbReference>
<feature type="domain" description="Carrier" evidence="7">
    <location>
        <begin position="688"/>
        <end position="747"/>
    </location>
</feature>
<keyword evidence="3" id="KW-0276">Fatty acid metabolism</keyword>
<evidence type="ECO:0000256" key="5">
    <source>
        <dbReference type="SAM" id="MobiDB-lite"/>
    </source>
</evidence>
<dbReference type="InterPro" id="IPR009081">
    <property type="entry name" value="PP-bd_ACP"/>
</dbReference>
<evidence type="ECO:0000313" key="9">
    <source>
        <dbReference type="EMBL" id="CAD8907422.1"/>
    </source>
</evidence>
<feature type="region of interest" description="Disordered" evidence="5">
    <location>
        <begin position="755"/>
        <end position="789"/>
    </location>
</feature>
<evidence type="ECO:0000256" key="1">
    <source>
        <dbReference type="ARBA" id="ARBA00006432"/>
    </source>
</evidence>
<dbReference type="InterPro" id="IPR000873">
    <property type="entry name" value="AMP-dep_synth/lig_dom"/>
</dbReference>
<evidence type="ECO:0000256" key="2">
    <source>
        <dbReference type="ARBA" id="ARBA00022598"/>
    </source>
</evidence>
<dbReference type="GO" id="GO:0006631">
    <property type="term" value="P:fatty acid metabolic process"/>
    <property type="evidence" value="ECO:0007669"/>
    <property type="project" value="UniProtKB-KW"/>
</dbReference>
<sequence>MAAAADDGAGGASGEPRQLLPALRHWASTQPDKVLFTYLGDDGEETRRLTYGDVEAQTRRLAQHILSNTAEGLGVGQGDRVLLVYPPSLDFIVAFLACLRAGVVAVPVYPPDPRRLKKNMYMFASIQASSGARVALTSKQYNWAKRATGIKDVFSKEKAKWPDVKWVVTDGLVDKEAPPRAADEVDGAEPADVAFLQYTSGSTAEPKGVRVTHANLSHNLQTIVRSLEAVDDTVVVSWLPQYHDMGLIGSHLGTLYCGGSGAYMSPISFIKNPAVWIASVSKYHGTHLQAPSFAYKLTARKFASQSRWKAADLDLSSVRHIFNAAEPIDYVAVKQFCDTFAPAKLSPAAFSPGYGLAEHTVYVSDSGTLVLHVAKEELETANAVTVIAEHGLTGEAPAAAGDADVAESVLVSCGKVDKNADVDIRIVDRESLAELPDGRVGEIWIDSPSKADGYWGQPEKSAADFHGALAAAGGDGGGESKGGEGRPAAADGYLRTGDLGFVYKGELFVCGRAKDLIIVRGRNHYPQDIERCIEEDDRLRPGCSAAIDAPHKGQEVLVVVAELRDAKCASTDEVLAGAVSAISGQHGVTPYEVVLVEPRSINKTTSGKIARQWVKKAYLAGTLKVVAVWNEKSRGGGAAATRARGGAGGAAAATGDAGAAAPRARPHELDAATIAKAKAMSDEELRAAVADEIGRLLELDPEDIDRTKCLVDLGMDSMALTQLHGELEHRYALFFTEAEMFSEETTVDWMVAQRGRTEKPAEEAAEELPTDGSGPPAPKRRAPPPAMKQPCCPWCPAWCNCL</sequence>
<dbReference type="PANTHER" id="PTHR22754:SF32">
    <property type="entry name" value="DISCO-INTERACTING PROTEIN 2"/>
    <property type="match status" value="1"/>
</dbReference>
<keyword evidence="4" id="KW-0443">Lipid metabolism</keyword>
<dbReference type="InterPro" id="IPR036736">
    <property type="entry name" value="ACP-like_sf"/>
</dbReference>
<reference evidence="9" key="1">
    <citation type="submission" date="2021-01" db="EMBL/GenBank/DDBJ databases">
        <authorList>
            <person name="Corre E."/>
            <person name="Pelletier E."/>
            <person name="Niang G."/>
            <person name="Scheremetjew M."/>
            <person name="Finn R."/>
            <person name="Kale V."/>
            <person name="Holt S."/>
            <person name="Cochrane G."/>
            <person name="Meng A."/>
            <person name="Brown T."/>
            <person name="Cohen L."/>
        </authorList>
    </citation>
    <scope>NUCLEOTIDE SEQUENCE</scope>
    <source>
        <strain evidence="9">Ms1</strain>
    </source>
</reference>
<keyword evidence="2" id="KW-0436">Ligase</keyword>
<comment type="similarity">
    <text evidence="1">Belongs to the ATP-dependent AMP-binding enzyme family.</text>
</comment>
<dbReference type="SUPFAM" id="SSF56801">
    <property type="entry name" value="Acetyl-CoA synthetase-like"/>
    <property type="match status" value="1"/>
</dbReference>
<gene>
    <name evidence="9" type="ORF">BSP0115_LOCUS618</name>
</gene>
<dbReference type="Gene3D" id="1.10.1200.10">
    <property type="entry name" value="ACP-like"/>
    <property type="match status" value="1"/>
</dbReference>
<feature type="domain" description="AMP-dependent synthetase/ligase" evidence="6">
    <location>
        <begin position="23"/>
        <end position="455"/>
    </location>
</feature>
<dbReference type="GO" id="GO:0008610">
    <property type="term" value="P:lipid biosynthetic process"/>
    <property type="evidence" value="ECO:0007669"/>
    <property type="project" value="InterPro"/>
</dbReference>
<dbReference type="FunFam" id="3.40.50.12780:FF:000013">
    <property type="entry name" value="Long-chain-fatty-acid--AMP ligase FadD32"/>
    <property type="match status" value="1"/>
</dbReference>
<feature type="domain" description="AMP-binding enzyme C-terminal" evidence="8">
    <location>
        <begin position="515"/>
        <end position="626"/>
    </location>
</feature>
<dbReference type="CDD" id="cd05931">
    <property type="entry name" value="FAAL"/>
    <property type="match status" value="1"/>
</dbReference>
<dbReference type="Pfam" id="PF00501">
    <property type="entry name" value="AMP-binding"/>
    <property type="match status" value="1"/>
</dbReference>
<dbReference type="InterPro" id="IPR040097">
    <property type="entry name" value="FAAL/FAAC"/>
</dbReference>
<dbReference type="InterPro" id="IPR045851">
    <property type="entry name" value="AMP-bd_C_sf"/>
</dbReference>
<feature type="region of interest" description="Disordered" evidence="5">
    <location>
        <begin position="637"/>
        <end position="664"/>
    </location>
</feature>
<evidence type="ECO:0000259" key="6">
    <source>
        <dbReference type="Pfam" id="PF00501"/>
    </source>
</evidence>
<dbReference type="EMBL" id="HBFS01000946">
    <property type="protein sequence ID" value="CAD8907422.1"/>
    <property type="molecule type" value="Transcribed_RNA"/>
</dbReference>
<dbReference type="InterPro" id="IPR042099">
    <property type="entry name" value="ANL_N_sf"/>
</dbReference>